<evidence type="ECO:0000313" key="3">
    <source>
        <dbReference type="Proteomes" id="UP000730618"/>
    </source>
</evidence>
<dbReference type="RefSeq" id="WP_218097554.1">
    <property type="nucleotide sequence ID" value="NZ_CAJVCE010000003.1"/>
</dbReference>
<organism evidence="2 3">
    <name type="scientific">Paenibacillus allorhizosphaerae</name>
    <dbReference type="NCBI Taxonomy" id="2849866"/>
    <lineage>
        <taxon>Bacteria</taxon>
        <taxon>Bacillati</taxon>
        <taxon>Bacillota</taxon>
        <taxon>Bacilli</taxon>
        <taxon>Bacillales</taxon>
        <taxon>Paenibacillaceae</taxon>
        <taxon>Paenibacillus</taxon>
    </lineage>
</organism>
<sequence length="174" mass="20140">MVTLPVTEPAHPTELYHALVRLKEEHEALKQAIFQLEEQAKTVIRSCDAEMRVRTLRSLVQETFLLNTKLEEHSIWEEQILYPFLNDYFHKSAGPSIIPSFWVLEKDHELAKAYLDAFTDLAEALVSSDDDKIVGTAEHLTQACHILKGHLHMEEELVYPLTEQILTDMDYFFS</sequence>
<evidence type="ECO:0000259" key="1">
    <source>
        <dbReference type="Pfam" id="PF01814"/>
    </source>
</evidence>
<protein>
    <recommendedName>
        <fullName evidence="1">Hemerythrin-like domain-containing protein</fullName>
    </recommendedName>
</protein>
<evidence type="ECO:0000313" key="2">
    <source>
        <dbReference type="EMBL" id="CAG7625862.1"/>
    </source>
</evidence>
<name>A0ABN7TDR1_9BACL</name>
<dbReference type="EMBL" id="CAJVCE010000003">
    <property type="protein sequence ID" value="CAG7625862.1"/>
    <property type="molecule type" value="Genomic_DNA"/>
</dbReference>
<proteinExistence type="predicted"/>
<keyword evidence="3" id="KW-1185">Reference proteome</keyword>
<comment type="caution">
    <text evidence="2">The sequence shown here is derived from an EMBL/GenBank/DDBJ whole genome shotgun (WGS) entry which is preliminary data.</text>
</comment>
<reference evidence="2 3" key="1">
    <citation type="submission" date="2021-06" db="EMBL/GenBank/DDBJ databases">
        <authorList>
            <person name="Criscuolo A."/>
        </authorList>
    </citation>
    <scope>NUCLEOTIDE SEQUENCE [LARGE SCALE GENOMIC DNA]</scope>
    <source>
        <strain evidence="3">CIP 111802</strain>
    </source>
</reference>
<feature type="domain" description="Hemerythrin-like" evidence="1">
    <location>
        <begin position="20"/>
        <end position="161"/>
    </location>
</feature>
<dbReference type="Pfam" id="PF01814">
    <property type="entry name" value="Hemerythrin"/>
    <property type="match status" value="1"/>
</dbReference>
<accession>A0ABN7TDR1</accession>
<gene>
    <name evidence="2" type="ORF">PAECIP111802_01191</name>
</gene>
<dbReference type="Proteomes" id="UP000730618">
    <property type="component" value="Unassembled WGS sequence"/>
</dbReference>
<dbReference type="InterPro" id="IPR012312">
    <property type="entry name" value="Hemerythrin-like"/>
</dbReference>